<feature type="domain" description="ABC transporter" evidence="4">
    <location>
        <begin position="41"/>
        <end position="302"/>
    </location>
</feature>
<dbReference type="InterPro" id="IPR027417">
    <property type="entry name" value="P-loop_NTPase"/>
</dbReference>
<dbReference type="PANTHER" id="PTHR43514">
    <property type="entry name" value="ABC TRANSPORTER I FAMILY MEMBER 10"/>
    <property type="match status" value="1"/>
</dbReference>
<feature type="compositionally biased region" description="Low complexity" evidence="3">
    <location>
        <begin position="327"/>
        <end position="338"/>
    </location>
</feature>
<evidence type="ECO:0000313" key="6">
    <source>
        <dbReference type="Proteomes" id="UP000799440"/>
    </source>
</evidence>
<gene>
    <name evidence="5" type="ORF">M011DRAFT_438078</name>
</gene>
<dbReference type="SMART" id="SM00382">
    <property type="entry name" value="AAA"/>
    <property type="match status" value="1"/>
</dbReference>
<dbReference type="InterPro" id="IPR050334">
    <property type="entry name" value="Molybdenum_import_ModC"/>
</dbReference>
<evidence type="ECO:0000256" key="3">
    <source>
        <dbReference type="SAM" id="MobiDB-lite"/>
    </source>
</evidence>
<evidence type="ECO:0000313" key="5">
    <source>
        <dbReference type="EMBL" id="KAF2750178.1"/>
    </source>
</evidence>
<dbReference type="Pfam" id="PF00005">
    <property type="entry name" value="ABC_tran"/>
    <property type="match status" value="2"/>
</dbReference>
<dbReference type="SUPFAM" id="SSF52540">
    <property type="entry name" value="P-loop containing nucleoside triphosphate hydrolases"/>
    <property type="match status" value="2"/>
</dbReference>
<dbReference type="PROSITE" id="PS50893">
    <property type="entry name" value="ABC_TRANSPORTER_2"/>
    <property type="match status" value="2"/>
</dbReference>
<feature type="domain" description="ABC transporter" evidence="4">
    <location>
        <begin position="361"/>
        <end position="618"/>
    </location>
</feature>
<keyword evidence="6" id="KW-1185">Reference proteome</keyword>
<dbReference type="GO" id="GO:0016887">
    <property type="term" value="F:ATP hydrolysis activity"/>
    <property type="evidence" value="ECO:0007669"/>
    <property type="project" value="InterPro"/>
</dbReference>
<dbReference type="EMBL" id="MU006564">
    <property type="protein sequence ID" value="KAF2750178.1"/>
    <property type="molecule type" value="Genomic_DNA"/>
</dbReference>
<accession>A0A6A6VHT0</accession>
<name>A0A6A6VHT0_9PLEO</name>
<evidence type="ECO:0000256" key="1">
    <source>
        <dbReference type="ARBA" id="ARBA00022741"/>
    </source>
</evidence>
<feature type="region of interest" description="Disordered" evidence="3">
    <location>
        <begin position="327"/>
        <end position="349"/>
    </location>
</feature>
<keyword evidence="1" id="KW-0547">Nucleotide-binding</keyword>
<reference evidence="5" key="1">
    <citation type="journal article" date="2020" name="Stud. Mycol.">
        <title>101 Dothideomycetes genomes: a test case for predicting lifestyles and emergence of pathogens.</title>
        <authorList>
            <person name="Haridas S."/>
            <person name="Albert R."/>
            <person name="Binder M."/>
            <person name="Bloem J."/>
            <person name="Labutti K."/>
            <person name="Salamov A."/>
            <person name="Andreopoulos B."/>
            <person name="Baker S."/>
            <person name="Barry K."/>
            <person name="Bills G."/>
            <person name="Bluhm B."/>
            <person name="Cannon C."/>
            <person name="Castanera R."/>
            <person name="Culley D."/>
            <person name="Daum C."/>
            <person name="Ezra D."/>
            <person name="Gonzalez J."/>
            <person name="Henrissat B."/>
            <person name="Kuo A."/>
            <person name="Liang C."/>
            <person name="Lipzen A."/>
            <person name="Lutzoni F."/>
            <person name="Magnuson J."/>
            <person name="Mondo S."/>
            <person name="Nolan M."/>
            <person name="Ohm R."/>
            <person name="Pangilinan J."/>
            <person name="Park H.-J."/>
            <person name="Ramirez L."/>
            <person name="Alfaro M."/>
            <person name="Sun H."/>
            <person name="Tritt A."/>
            <person name="Yoshinaga Y."/>
            <person name="Zwiers L.-H."/>
            <person name="Turgeon B."/>
            <person name="Goodwin S."/>
            <person name="Spatafora J."/>
            <person name="Crous P."/>
            <person name="Grigoriev I."/>
        </authorList>
    </citation>
    <scope>NUCLEOTIDE SEQUENCE</scope>
    <source>
        <strain evidence="5">CBS 119925</strain>
    </source>
</reference>
<dbReference type="PANTHER" id="PTHR43514:SF4">
    <property type="entry name" value="ABC TRANSPORTER I FAMILY MEMBER 10"/>
    <property type="match status" value="1"/>
</dbReference>
<dbReference type="AlphaFoldDB" id="A0A6A6VHT0"/>
<dbReference type="InterPro" id="IPR003593">
    <property type="entry name" value="AAA+_ATPase"/>
</dbReference>
<organism evidence="5 6">
    <name type="scientific">Sporormia fimetaria CBS 119925</name>
    <dbReference type="NCBI Taxonomy" id="1340428"/>
    <lineage>
        <taxon>Eukaryota</taxon>
        <taxon>Fungi</taxon>
        <taxon>Dikarya</taxon>
        <taxon>Ascomycota</taxon>
        <taxon>Pezizomycotina</taxon>
        <taxon>Dothideomycetes</taxon>
        <taxon>Pleosporomycetidae</taxon>
        <taxon>Pleosporales</taxon>
        <taxon>Sporormiaceae</taxon>
        <taxon>Sporormia</taxon>
    </lineage>
</organism>
<sequence>MRTAALSSIRALLTPPRVAPFINSRRAFATASQQVHNAPLVSIQNATFYRHHPSTPVPNPPLFSNLTFQLPSSEPVYWALISPSSTIRTTFLHILRGQLLCSPPTARSYPLLQHLHRTPDSAIQYVGFDAERRSYGGAYLSARYESLVETTDFSLRDYLRGNTNLNPSEEELRNLPDERLVKDVMERLELDQLVDRPVTQLSNGQGRRARIGKAVLKNPELLCLDAPFMGLDPAITKHMSEVLRRLAEERKPRVLMSLRPQDQVPAWITHLVYAGSDGVVQAMGKKDGVLVSLQEKYEEARRSSTSEVNPDLIELGEACRHIRQQATASTITTPKTSTPIPPAQSPKSTGEPLIEMTGVTIHYPHTTFLDTTVPSSTSPGLHWTISRSQRWALLGPNGSGKTTLLSLLTSDHPQAYSAPIRIFGRWRLPSRGEIGVSYFDIQKRIGQASPEVHALFPKTLSLRRALESAWAETPILKPKIGEGERERVERCLRWFERELRPEIDAVGGGGSGEGMEWADEVRFSALSLSAQRVVLFLRAFIKMPDLLVLDEAFSGMDDVARDNCMAFLEYGEGMEVVYGLDGKVLRESEVMKRGDVVVEGLKERQALVVVSHVKEEVPECVREWIFLPRGGKGEVRMGVWETGVSEEGAWEGVWQV</sequence>
<evidence type="ECO:0000256" key="2">
    <source>
        <dbReference type="ARBA" id="ARBA00022840"/>
    </source>
</evidence>
<dbReference type="Proteomes" id="UP000799440">
    <property type="component" value="Unassembled WGS sequence"/>
</dbReference>
<evidence type="ECO:0000259" key="4">
    <source>
        <dbReference type="PROSITE" id="PS50893"/>
    </source>
</evidence>
<keyword evidence="5" id="KW-0378">Hydrolase</keyword>
<dbReference type="GO" id="GO:0005739">
    <property type="term" value="C:mitochondrion"/>
    <property type="evidence" value="ECO:0007669"/>
    <property type="project" value="TreeGrafter"/>
</dbReference>
<proteinExistence type="predicted"/>
<dbReference type="Gene3D" id="3.40.50.300">
    <property type="entry name" value="P-loop containing nucleotide triphosphate hydrolases"/>
    <property type="match status" value="2"/>
</dbReference>
<dbReference type="GO" id="GO:0005524">
    <property type="term" value="F:ATP binding"/>
    <property type="evidence" value="ECO:0007669"/>
    <property type="project" value="UniProtKB-KW"/>
</dbReference>
<dbReference type="InterPro" id="IPR003439">
    <property type="entry name" value="ABC_transporter-like_ATP-bd"/>
</dbReference>
<protein>
    <submittedName>
        <fullName evidence="5">P-loop containing nucleoside triphosphate hydrolase protein</fullName>
    </submittedName>
</protein>
<keyword evidence="2" id="KW-0067">ATP-binding</keyword>
<dbReference type="OrthoDB" id="10255969at2759"/>